<dbReference type="Pfam" id="PF02823">
    <property type="entry name" value="ATP-synt_DE_N"/>
    <property type="match status" value="1"/>
</dbReference>
<dbReference type="GO" id="GO:0005886">
    <property type="term" value="C:plasma membrane"/>
    <property type="evidence" value="ECO:0007669"/>
    <property type="project" value="UniProtKB-SubCell"/>
</dbReference>
<dbReference type="PANTHER" id="PTHR13822:SF10">
    <property type="entry name" value="ATP SYNTHASE EPSILON CHAIN, CHLOROPLASTIC"/>
    <property type="match status" value="1"/>
</dbReference>
<keyword evidence="4 10" id="KW-0813">Transport</keyword>
<dbReference type="GO" id="GO:0012505">
    <property type="term" value="C:endomembrane system"/>
    <property type="evidence" value="ECO:0007669"/>
    <property type="project" value="UniProtKB-SubCell"/>
</dbReference>
<dbReference type="GO" id="GO:0046933">
    <property type="term" value="F:proton-transporting ATP synthase activity, rotational mechanism"/>
    <property type="evidence" value="ECO:0007669"/>
    <property type="project" value="UniProtKB-UniRule"/>
</dbReference>
<gene>
    <name evidence="10" type="primary">atpC</name>
    <name evidence="13" type="ORF">SAMN05444336_103270</name>
</gene>
<dbReference type="InterPro" id="IPR020546">
    <property type="entry name" value="ATP_synth_F1_dsu/esu_N"/>
</dbReference>
<dbReference type="RefSeq" id="WP_092681565.1">
    <property type="nucleotide sequence ID" value="NZ_FNMZ01000003.1"/>
</dbReference>
<dbReference type="CDD" id="cd12152">
    <property type="entry name" value="F1-ATPase_delta"/>
    <property type="match status" value="1"/>
</dbReference>
<evidence type="ECO:0000313" key="14">
    <source>
        <dbReference type="Proteomes" id="UP000199118"/>
    </source>
</evidence>
<evidence type="ECO:0000256" key="4">
    <source>
        <dbReference type="ARBA" id="ARBA00022448"/>
    </source>
</evidence>
<evidence type="ECO:0000259" key="12">
    <source>
        <dbReference type="Pfam" id="PF02823"/>
    </source>
</evidence>
<comment type="function">
    <text evidence="1 10">Produces ATP from ADP in the presence of a proton gradient across the membrane.</text>
</comment>
<keyword evidence="7 10" id="KW-0472">Membrane</keyword>
<dbReference type="Gene3D" id="2.60.15.10">
    <property type="entry name" value="F0F1 ATP synthase delta/epsilon subunit, N-terminal"/>
    <property type="match status" value="1"/>
</dbReference>
<sequence>MAKLAYDLVSPERKVASGEADAIQIPGAEGDLTAMPEHSPFLTSLRPGVVTVKDGGASTGYVVTGGFAEISPAGASVLAEEAIPAAEASAEWFDAKIALAEKAHEIAAGDAKIIAAQVVSDFRFLKQTLGF</sequence>
<feature type="domain" description="ATP synthase F1 complex delta/epsilon subunit N-terminal" evidence="12">
    <location>
        <begin position="6"/>
        <end position="82"/>
    </location>
</feature>
<organism evidence="13 14">
    <name type="scientific">Albimonas donghaensis</name>
    <dbReference type="NCBI Taxonomy" id="356660"/>
    <lineage>
        <taxon>Bacteria</taxon>
        <taxon>Pseudomonadati</taxon>
        <taxon>Pseudomonadota</taxon>
        <taxon>Alphaproteobacteria</taxon>
        <taxon>Rhodobacterales</taxon>
        <taxon>Paracoccaceae</taxon>
        <taxon>Albimonas</taxon>
    </lineage>
</organism>
<reference evidence="13 14" key="1">
    <citation type="submission" date="2016-10" db="EMBL/GenBank/DDBJ databases">
        <authorList>
            <person name="de Groot N.N."/>
        </authorList>
    </citation>
    <scope>NUCLEOTIDE SEQUENCE [LARGE SCALE GENOMIC DNA]</scope>
    <source>
        <strain evidence="13 14">DSM 17890</strain>
    </source>
</reference>
<evidence type="ECO:0000256" key="10">
    <source>
        <dbReference type="HAMAP-Rule" id="MF_00530"/>
    </source>
</evidence>
<keyword evidence="10" id="KW-1003">Cell membrane</keyword>
<evidence type="ECO:0000256" key="1">
    <source>
        <dbReference type="ARBA" id="ARBA00003543"/>
    </source>
</evidence>
<name>A0A1H2YVE1_9RHOB</name>
<keyword evidence="5 10" id="KW-0375">Hydrogen ion transport</keyword>
<evidence type="ECO:0000256" key="9">
    <source>
        <dbReference type="ARBA" id="ARBA00023310"/>
    </source>
</evidence>
<dbReference type="InterPro" id="IPR036771">
    <property type="entry name" value="ATPsynth_dsu/esu_N"/>
</dbReference>
<comment type="similarity">
    <text evidence="3 10 11">Belongs to the ATPase epsilon chain family.</text>
</comment>
<dbReference type="HAMAP" id="MF_00530">
    <property type="entry name" value="ATP_synth_epsil_bac"/>
    <property type="match status" value="1"/>
</dbReference>
<dbReference type="AlphaFoldDB" id="A0A1H2YVE1"/>
<protein>
    <recommendedName>
        <fullName evidence="10">ATP synthase epsilon chain</fullName>
    </recommendedName>
    <alternativeName>
        <fullName evidence="10">ATP synthase F1 sector epsilon subunit</fullName>
    </alternativeName>
    <alternativeName>
        <fullName evidence="10">F-ATPase epsilon subunit</fullName>
    </alternativeName>
</protein>
<keyword evidence="14" id="KW-1185">Reference proteome</keyword>
<dbReference type="GO" id="GO:0045259">
    <property type="term" value="C:proton-transporting ATP synthase complex"/>
    <property type="evidence" value="ECO:0007669"/>
    <property type="project" value="UniProtKB-KW"/>
</dbReference>
<dbReference type="SUPFAM" id="SSF51344">
    <property type="entry name" value="Epsilon subunit of F1F0-ATP synthase N-terminal domain"/>
    <property type="match status" value="1"/>
</dbReference>
<dbReference type="STRING" id="356660.SAMN05444336_103270"/>
<dbReference type="EMBL" id="FNMZ01000003">
    <property type="protein sequence ID" value="SDX09027.1"/>
    <property type="molecule type" value="Genomic_DNA"/>
</dbReference>
<dbReference type="NCBIfam" id="TIGR01216">
    <property type="entry name" value="ATP_synt_epsi"/>
    <property type="match status" value="1"/>
</dbReference>
<keyword evidence="9 10" id="KW-0066">ATP synthesis</keyword>
<evidence type="ECO:0000313" key="13">
    <source>
        <dbReference type="EMBL" id="SDX09027.1"/>
    </source>
</evidence>
<evidence type="ECO:0000256" key="6">
    <source>
        <dbReference type="ARBA" id="ARBA00023065"/>
    </source>
</evidence>
<keyword evidence="6 10" id="KW-0406">Ion transport</keyword>
<evidence type="ECO:0000256" key="8">
    <source>
        <dbReference type="ARBA" id="ARBA00023196"/>
    </source>
</evidence>
<dbReference type="OrthoDB" id="9799969at2"/>
<comment type="subcellular location">
    <subcellularLocation>
        <location evidence="10">Cell membrane</location>
        <topology evidence="10">Peripheral membrane protein</topology>
    </subcellularLocation>
    <subcellularLocation>
        <location evidence="2">Endomembrane system</location>
        <topology evidence="2">Peripheral membrane protein</topology>
    </subcellularLocation>
</comment>
<evidence type="ECO:0000256" key="5">
    <source>
        <dbReference type="ARBA" id="ARBA00022781"/>
    </source>
</evidence>
<dbReference type="GO" id="GO:0005524">
    <property type="term" value="F:ATP binding"/>
    <property type="evidence" value="ECO:0007669"/>
    <property type="project" value="UniProtKB-UniRule"/>
</dbReference>
<proteinExistence type="inferred from homology"/>
<evidence type="ECO:0000256" key="11">
    <source>
        <dbReference type="RuleBase" id="RU003656"/>
    </source>
</evidence>
<accession>A0A1H2YVE1</accession>
<dbReference type="Proteomes" id="UP000199118">
    <property type="component" value="Unassembled WGS sequence"/>
</dbReference>
<dbReference type="PANTHER" id="PTHR13822">
    <property type="entry name" value="ATP SYNTHASE DELTA/EPSILON CHAIN"/>
    <property type="match status" value="1"/>
</dbReference>
<evidence type="ECO:0000256" key="3">
    <source>
        <dbReference type="ARBA" id="ARBA00005712"/>
    </source>
</evidence>
<dbReference type="InterPro" id="IPR001469">
    <property type="entry name" value="ATP_synth_F1_dsu/esu"/>
</dbReference>
<evidence type="ECO:0000256" key="2">
    <source>
        <dbReference type="ARBA" id="ARBA00004184"/>
    </source>
</evidence>
<comment type="subunit">
    <text evidence="10 11">F-type ATPases have 2 components, CF(1) - the catalytic core - and CF(0) - the membrane proton channel. CF(1) has five subunits: alpha(3), beta(3), gamma(1), delta(1), epsilon(1). CF(0) has three main subunits: a, b and c.</text>
</comment>
<evidence type="ECO:0000256" key="7">
    <source>
        <dbReference type="ARBA" id="ARBA00023136"/>
    </source>
</evidence>
<keyword evidence="8 10" id="KW-0139">CF(1)</keyword>